<evidence type="ECO:0000256" key="2">
    <source>
        <dbReference type="SAM" id="Phobius"/>
    </source>
</evidence>
<dbReference type="RefSeq" id="WP_004251663.1">
    <property type="nucleotide sequence ID" value="NC_010554.1"/>
</dbReference>
<evidence type="ECO:0000313" key="3">
    <source>
        <dbReference type="EMBL" id="CAR42025.1"/>
    </source>
</evidence>
<protein>
    <submittedName>
        <fullName evidence="3">Phage protein</fullName>
    </submittedName>
</protein>
<feature type="region of interest" description="Disordered" evidence="1">
    <location>
        <begin position="112"/>
        <end position="139"/>
    </location>
</feature>
<keyword evidence="4" id="KW-1185">Reference proteome</keyword>
<dbReference type="PATRIC" id="fig|529507.6.peg.880"/>
<feature type="transmembrane region" description="Helical" evidence="2">
    <location>
        <begin position="155"/>
        <end position="176"/>
    </location>
</feature>
<dbReference type="EMBL" id="AM942759">
    <property type="protein sequence ID" value="CAR42025.1"/>
    <property type="molecule type" value="Genomic_DNA"/>
</dbReference>
<dbReference type="KEGG" id="pmr:PMI0905"/>
<dbReference type="AlphaFoldDB" id="B4EVH9"/>
<dbReference type="Proteomes" id="UP000008319">
    <property type="component" value="Chromosome"/>
</dbReference>
<proteinExistence type="predicted"/>
<sequence length="220" mass="25111">MNHSIKLTSFNKNHKVIDIGDHLCRVPNNRINPIVLIKLIAFKSIKKAVYGMVIVVALSCGQVRAQGSEVITSDAGHVSFPVFTIVEEFIKKQEQRICNGIEFLSFVSSASEGMTKPSSQEKGKNSPKESNKTEAGFEKRDQVTQEDIEHVKSSLIGMLFASLVMIPLGIMFSECISPRILAKRKRWMKLHELKAKRFYRNNPGKYYVMPRKTFCQWLWF</sequence>
<dbReference type="GeneID" id="6801566"/>
<dbReference type="HOGENOM" id="CLU_1255026_0_0_6"/>
<keyword evidence="2" id="KW-0472">Membrane</keyword>
<evidence type="ECO:0000256" key="1">
    <source>
        <dbReference type="SAM" id="MobiDB-lite"/>
    </source>
</evidence>
<keyword evidence="2" id="KW-1133">Transmembrane helix</keyword>
<keyword evidence="2" id="KW-0812">Transmembrane</keyword>
<accession>B4EVH9</accession>
<name>B4EVH9_PROMH</name>
<organism evidence="3 4">
    <name type="scientific">Proteus mirabilis (strain HI4320)</name>
    <dbReference type="NCBI Taxonomy" id="529507"/>
    <lineage>
        <taxon>Bacteria</taxon>
        <taxon>Pseudomonadati</taxon>
        <taxon>Pseudomonadota</taxon>
        <taxon>Gammaproteobacteria</taxon>
        <taxon>Enterobacterales</taxon>
        <taxon>Morganellaceae</taxon>
        <taxon>Proteus</taxon>
    </lineage>
</organism>
<reference evidence="3 4" key="1">
    <citation type="journal article" date="2008" name="J. Bacteriol.">
        <title>Complete genome sequence of uropathogenic Proteus mirabilis, a master of both adherence and motility.</title>
        <authorList>
            <person name="Pearson M.M."/>
            <person name="Sebaihia M."/>
            <person name="Churcher C."/>
            <person name="Quail M.A."/>
            <person name="Seshasayee A.S."/>
            <person name="Luscombe N.M."/>
            <person name="Abdellah Z."/>
            <person name="Arrosmith C."/>
            <person name="Atkin B."/>
            <person name="Chillingworth T."/>
            <person name="Hauser H."/>
            <person name="Jagels K."/>
            <person name="Moule S."/>
            <person name="Mungall K."/>
            <person name="Norbertczak H."/>
            <person name="Rabbinowitsch E."/>
            <person name="Walker D."/>
            <person name="Whithead S."/>
            <person name="Thomson N.R."/>
            <person name="Rather P.N."/>
            <person name="Parkhill J."/>
            <person name="Mobley H.L."/>
        </authorList>
    </citation>
    <scope>NUCLEOTIDE SEQUENCE [LARGE SCALE GENOMIC DNA]</scope>
    <source>
        <strain evidence="3 4">HI4320</strain>
    </source>
</reference>
<feature type="compositionally biased region" description="Basic and acidic residues" evidence="1">
    <location>
        <begin position="119"/>
        <end position="139"/>
    </location>
</feature>
<evidence type="ECO:0000313" key="4">
    <source>
        <dbReference type="Proteomes" id="UP000008319"/>
    </source>
</evidence>
<dbReference type="EnsemblBacteria" id="CAR42025">
    <property type="protein sequence ID" value="CAR42025"/>
    <property type="gene ID" value="PMI0905"/>
</dbReference>
<gene>
    <name evidence="3" type="ordered locus">PMI0905</name>
</gene>